<dbReference type="Pfam" id="PF01582">
    <property type="entry name" value="TIR"/>
    <property type="match status" value="1"/>
</dbReference>
<dbReference type="PROSITE" id="PS50104">
    <property type="entry name" value="TIR"/>
    <property type="match status" value="1"/>
</dbReference>
<dbReference type="EMBL" id="HACG01039618">
    <property type="protein sequence ID" value="CEK86483.1"/>
    <property type="molecule type" value="Transcribed_RNA"/>
</dbReference>
<feature type="transmembrane region" description="Helical" evidence="6">
    <location>
        <begin position="147"/>
        <end position="171"/>
    </location>
</feature>
<keyword evidence="3" id="KW-0732">Signal</keyword>
<dbReference type="InterPro" id="IPR000742">
    <property type="entry name" value="EGF"/>
</dbReference>
<dbReference type="GO" id="GO:0005886">
    <property type="term" value="C:plasma membrane"/>
    <property type="evidence" value="ECO:0007669"/>
    <property type="project" value="TreeGrafter"/>
</dbReference>
<comment type="subcellular location">
    <subcellularLocation>
        <location evidence="1">Membrane</location>
    </subcellularLocation>
</comment>
<evidence type="ECO:0000256" key="2">
    <source>
        <dbReference type="ARBA" id="ARBA00022692"/>
    </source>
</evidence>
<dbReference type="SMART" id="SM00255">
    <property type="entry name" value="TIR"/>
    <property type="match status" value="1"/>
</dbReference>
<dbReference type="PANTHER" id="PTHR24365">
    <property type="entry name" value="TOLL-LIKE RECEPTOR"/>
    <property type="match status" value="1"/>
</dbReference>
<dbReference type="PANTHER" id="PTHR24365:SF541">
    <property type="entry name" value="PROTEIN TOLL-RELATED"/>
    <property type="match status" value="1"/>
</dbReference>
<reference evidence="8" key="1">
    <citation type="submission" date="2014-12" db="EMBL/GenBank/DDBJ databases">
        <title>Insight into the proteome of Arion vulgaris.</title>
        <authorList>
            <person name="Aradska J."/>
            <person name="Bulat T."/>
            <person name="Smidak R."/>
            <person name="Sarate P."/>
            <person name="Gangsoo J."/>
            <person name="Sialana F."/>
            <person name="Bilban M."/>
            <person name="Lubec G."/>
        </authorList>
    </citation>
    <scope>NUCLEOTIDE SEQUENCE</scope>
    <source>
        <tissue evidence="8">Skin</tissue>
    </source>
</reference>
<dbReference type="PRINTS" id="PR01537">
    <property type="entry name" value="INTRLKN1R1F"/>
</dbReference>
<sequence>NNETKKKCHTDWCEISTFCNDDQVCVMTSKCFPKCVVNGTSVTEIEITTTELTTNDNDGLRPISERSCDDPNMYCLHGVPSNCSGKGFSCLCDEGWTDILCHKSCTLKCVHGQCQNNDDTMRCSCEHTYTGRLCEALIPDPEERQRILALILSSALAVALITAIAIPVVMWKLRMLLIIKIIYIFKQYEDDDGKVIDAYISMTATPSAENFVYRSLRPMLENMNFKLYLPERDASVGGVISENIITALENSRRTIMIITHDYITNEWSRFEYLIAQHETLKLQQRIIPIILEDRRGASQHGQKSEAYSGLNQVPDVS</sequence>
<gene>
    <name evidence="8" type="primary">ORF154015</name>
</gene>
<dbReference type="Gene3D" id="3.40.50.10140">
    <property type="entry name" value="Toll/interleukin-1 receptor homology (TIR) domain"/>
    <property type="match status" value="1"/>
</dbReference>
<dbReference type="InterPro" id="IPR000157">
    <property type="entry name" value="TIR_dom"/>
</dbReference>
<evidence type="ECO:0000256" key="6">
    <source>
        <dbReference type="SAM" id="Phobius"/>
    </source>
</evidence>
<dbReference type="PROSITE" id="PS00022">
    <property type="entry name" value="EGF_1"/>
    <property type="match status" value="1"/>
</dbReference>
<keyword evidence="4 6" id="KW-1133">Transmembrane helix</keyword>
<feature type="domain" description="TIR" evidence="7">
    <location>
        <begin position="194"/>
        <end position="317"/>
    </location>
</feature>
<dbReference type="SUPFAM" id="SSF52200">
    <property type="entry name" value="Toll/Interleukin receptor TIR domain"/>
    <property type="match status" value="1"/>
</dbReference>
<evidence type="ECO:0000256" key="3">
    <source>
        <dbReference type="ARBA" id="ARBA00022729"/>
    </source>
</evidence>
<evidence type="ECO:0000256" key="5">
    <source>
        <dbReference type="ARBA" id="ARBA00023136"/>
    </source>
</evidence>
<dbReference type="AlphaFoldDB" id="A0A0B7B0F4"/>
<evidence type="ECO:0000259" key="7">
    <source>
        <dbReference type="PROSITE" id="PS50104"/>
    </source>
</evidence>
<proteinExistence type="predicted"/>
<dbReference type="GO" id="GO:0007165">
    <property type="term" value="P:signal transduction"/>
    <property type="evidence" value="ECO:0007669"/>
    <property type="project" value="InterPro"/>
</dbReference>
<dbReference type="GO" id="GO:0038023">
    <property type="term" value="F:signaling receptor activity"/>
    <property type="evidence" value="ECO:0007669"/>
    <property type="project" value="TreeGrafter"/>
</dbReference>
<keyword evidence="5 6" id="KW-0472">Membrane</keyword>
<evidence type="ECO:0000256" key="1">
    <source>
        <dbReference type="ARBA" id="ARBA00004370"/>
    </source>
</evidence>
<keyword evidence="2 6" id="KW-0812">Transmembrane</keyword>
<evidence type="ECO:0000313" key="8">
    <source>
        <dbReference type="EMBL" id="CEK86483.1"/>
    </source>
</evidence>
<dbReference type="SMART" id="SM00181">
    <property type="entry name" value="EGF"/>
    <property type="match status" value="2"/>
</dbReference>
<evidence type="ECO:0000256" key="4">
    <source>
        <dbReference type="ARBA" id="ARBA00022989"/>
    </source>
</evidence>
<protein>
    <recommendedName>
        <fullName evidence="7">TIR domain-containing protein</fullName>
    </recommendedName>
</protein>
<dbReference type="Gene3D" id="2.10.25.10">
    <property type="entry name" value="Laminin"/>
    <property type="match status" value="1"/>
</dbReference>
<feature type="non-terminal residue" evidence="8">
    <location>
        <position position="1"/>
    </location>
</feature>
<accession>A0A0B7B0F4</accession>
<dbReference type="InterPro" id="IPR035897">
    <property type="entry name" value="Toll_tir_struct_dom_sf"/>
</dbReference>
<name>A0A0B7B0F4_9EUPU</name>
<organism evidence="8">
    <name type="scientific">Arion vulgaris</name>
    <dbReference type="NCBI Taxonomy" id="1028688"/>
    <lineage>
        <taxon>Eukaryota</taxon>
        <taxon>Metazoa</taxon>
        <taxon>Spiralia</taxon>
        <taxon>Lophotrochozoa</taxon>
        <taxon>Mollusca</taxon>
        <taxon>Gastropoda</taxon>
        <taxon>Heterobranchia</taxon>
        <taxon>Euthyneura</taxon>
        <taxon>Panpulmonata</taxon>
        <taxon>Eupulmonata</taxon>
        <taxon>Stylommatophora</taxon>
        <taxon>Helicina</taxon>
        <taxon>Arionoidea</taxon>
        <taxon>Arionidae</taxon>
        <taxon>Arion</taxon>
    </lineage>
</organism>